<dbReference type="EMBL" id="AUSU01010488">
    <property type="protein sequence ID" value="EPS57217.1"/>
    <property type="molecule type" value="Genomic_DNA"/>
</dbReference>
<proteinExistence type="predicted"/>
<comment type="caution">
    <text evidence="1">The sequence shown here is derived from an EMBL/GenBank/DDBJ whole genome shotgun (WGS) entry which is preliminary data.</text>
</comment>
<keyword evidence="2" id="KW-1185">Reference proteome</keyword>
<dbReference type="AlphaFoldDB" id="S8DCX7"/>
<reference evidence="1 2" key="1">
    <citation type="journal article" date="2013" name="BMC Genomics">
        <title>The miniature genome of a carnivorous plant Genlisea aurea contains a low number of genes and short non-coding sequences.</title>
        <authorList>
            <person name="Leushkin E.V."/>
            <person name="Sutormin R.A."/>
            <person name="Nabieva E.R."/>
            <person name="Penin A.A."/>
            <person name="Kondrashov A.S."/>
            <person name="Logacheva M.D."/>
        </authorList>
    </citation>
    <scope>NUCLEOTIDE SEQUENCE [LARGE SCALE GENOMIC DNA]</scope>
</reference>
<sequence>MQFPHVPKELKYYLNRFSKFKRVGVQLKPSGGVLSALPGNGKIQLAIPSDGNYDADTFNMHFLLTTMTGTQVYNGGVVTGTAAGCALPPRNIECIIGTLNLAYAGMQNLDDIHEYGRLYNAVMDHTAGTDADTKRSIMSWGGNALQEAITNNAANLLNRRFSITNWLGFIGSCEPRMLDTSLYSTLRLTLTLASNDILATTAVGSPAVAPTNPNYRLDDIYFTMDQVFLLDNELSLGIQSHLLTKGPVNIPYKTWRMFQGPVSGPTSTTVVDITSKSLNHIVSFFSPVAGYTALTSNNITYINDAGTSSYFWRPLVTNTSAIANANYASGINMQINSLQYRIGGQYYPAYVLPTDVLFTFNLDSLKSNRDLLGGVSLFIENNVQYLNSFASFWQRMNYNDDTRWMTGMNTNGNTQNINIEYKGTTLTLPAGVALNHFVFVEQLNSFVVGAGKNADLDS</sequence>
<evidence type="ECO:0000313" key="1">
    <source>
        <dbReference type="EMBL" id="EPS57217.1"/>
    </source>
</evidence>
<protein>
    <submittedName>
        <fullName evidence="1">Uncharacterized protein</fullName>
    </submittedName>
</protein>
<gene>
    <name evidence="1" type="ORF">M569_17602</name>
</gene>
<dbReference type="Proteomes" id="UP000015453">
    <property type="component" value="Unassembled WGS sequence"/>
</dbReference>
<accession>S8DCX7</accession>
<name>S8DCX7_9LAMI</name>
<organism evidence="1 2">
    <name type="scientific">Genlisea aurea</name>
    <dbReference type="NCBI Taxonomy" id="192259"/>
    <lineage>
        <taxon>Eukaryota</taxon>
        <taxon>Viridiplantae</taxon>
        <taxon>Streptophyta</taxon>
        <taxon>Embryophyta</taxon>
        <taxon>Tracheophyta</taxon>
        <taxon>Spermatophyta</taxon>
        <taxon>Magnoliopsida</taxon>
        <taxon>eudicotyledons</taxon>
        <taxon>Gunneridae</taxon>
        <taxon>Pentapetalae</taxon>
        <taxon>asterids</taxon>
        <taxon>lamiids</taxon>
        <taxon>Lamiales</taxon>
        <taxon>Lentibulariaceae</taxon>
        <taxon>Genlisea</taxon>
    </lineage>
</organism>
<evidence type="ECO:0000313" key="2">
    <source>
        <dbReference type="Proteomes" id="UP000015453"/>
    </source>
</evidence>